<sequence length="156" mass="17053">MKPMRKRFSLFCALLFSLAVHANEIAVAPSVSPDGLTPLGETWLEANPYRGQAAAVAIGRAAYNQACARCHGVDAATNTAPAPDLRQINRYCRRIADRELNAACMRDNDAWFAKSVRNGKVIVGVSHMPAWQGVLKQELAWAIQVFIETQAATGRE</sequence>
<reference evidence="7 8" key="1">
    <citation type="submission" date="2020-08" db="EMBL/GenBank/DDBJ databases">
        <title>Genome sequencing of Purple Non-Sulfur Bacteria from various extreme environments.</title>
        <authorList>
            <person name="Mayer M."/>
        </authorList>
    </citation>
    <scope>NUCLEOTIDE SEQUENCE [LARGE SCALE GENOMIC DNA]</scope>
    <source>
        <strain evidence="7 8">2761</strain>
    </source>
</reference>
<proteinExistence type="predicted"/>
<dbReference type="SUPFAM" id="SSF46626">
    <property type="entry name" value="Cytochrome c"/>
    <property type="match status" value="1"/>
</dbReference>
<evidence type="ECO:0000256" key="4">
    <source>
        <dbReference type="PROSITE-ProRule" id="PRU00433"/>
    </source>
</evidence>
<evidence type="ECO:0000259" key="6">
    <source>
        <dbReference type="PROSITE" id="PS51007"/>
    </source>
</evidence>
<keyword evidence="5" id="KW-0732">Signal</keyword>
<evidence type="ECO:0000256" key="5">
    <source>
        <dbReference type="SAM" id="SignalP"/>
    </source>
</evidence>
<evidence type="ECO:0000256" key="1">
    <source>
        <dbReference type="ARBA" id="ARBA00022617"/>
    </source>
</evidence>
<dbReference type="EMBL" id="JACIGE010000001">
    <property type="protein sequence ID" value="MBB4245681.1"/>
    <property type="molecule type" value="Genomic_DNA"/>
</dbReference>
<keyword evidence="3 4" id="KW-0408">Iron</keyword>
<dbReference type="GO" id="GO:0009055">
    <property type="term" value="F:electron transfer activity"/>
    <property type="evidence" value="ECO:0007669"/>
    <property type="project" value="InterPro"/>
</dbReference>
<protein>
    <submittedName>
        <fullName evidence="7">Mono/diheme cytochrome c family protein</fullName>
    </submittedName>
</protein>
<dbReference type="Proteomes" id="UP000587070">
    <property type="component" value="Unassembled WGS sequence"/>
</dbReference>
<dbReference type="Pfam" id="PF13442">
    <property type="entry name" value="Cytochrome_CBB3"/>
    <property type="match status" value="1"/>
</dbReference>
<evidence type="ECO:0000313" key="7">
    <source>
        <dbReference type="EMBL" id="MBB4245681.1"/>
    </source>
</evidence>
<dbReference type="AlphaFoldDB" id="A0A840G308"/>
<gene>
    <name evidence="7" type="ORF">GGD90_000030</name>
</gene>
<dbReference type="GO" id="GO:0020037">
    <property type="term" value="F:heme binding"/>
    <property type="evidence" value="ECO:0007669"/>
    <property type="project" value="InterPro"/>
</dbReference>
<feature type="domain" description="Cytochrome c" evidence="6">
    <location>
        <begin position="54"/>
        <end position="151"/>
    </location>
</feature>
<comment type="caution">
    <text evidence="7">The sequence shown here is derived from an EMBL/GenBank/DDBJ whole genome shotgun (WGS) entry which is preliminary data.</text>
</comment>
<name>A0A840G308_RHOTE</name>
<evidence type="ECO:0000256" key="2">
    <source>
        <dbReference type="ARBA" id="ARBA00022723"/>
    </source>
</evidence>
<dbReference type="Gene3D" id="1.10.760.10">
    <property type="entry name" value="Cytochrome c-like domain"/>
    <property type="match status" value="1"/>
</dbReference>
<feature type="chain" id="PRO_5032808100" evidence="5">
    <location>
        <begin position="23"/>
        <end position="156"/>
    </location>
</feature>
<dbReference type="GO" id="GO:0046872">
    <property type="term" value="F:metal ion binding"/>
    <property type="evidence" value="ECO:0007669"/>
    <property type="project" value="UniProtKB-KW"/>
</dbReference>
<dbReference type="InterPro" id="IPR009056">
    <property type="entry name" value="Cyt_c-like_dom"/>
</dbReference>
<dbReference type="InterPro" id="IPR036909">
    <property type="entry name" value="Cyt_c-like_dom_sf"/>
</dbReference>
<evidence type="ECO:0000313" key="8">
    <source>
        <dbReference type="Proteomes" id="UP000587070"/>
    </source>
</evidence>
<keyword evidence="2 4" id="KW-0479">Metal-binding</keyword>
<keyword evidence="1 4" id="KW-0349">Heme</keyword>
<dbReference type="PROSITE" id="PS51007">
    <property type="entry name" value="CYTC"/>
    <property type="match status" value="1"/>
</dbReference>
<accession>A0A840G308</accession>
<evidence type="ECO:0000256" key="3">
    <source>
        <dbReference type="ARBA" id="ARBA00023004"/>
    </source>
</evidence>
<keyword evidence="8" id="KW-1185">Reference proteome</keyword>
<organism evidence="7 8">
    <name type="scientific">Rhodocyclus tenuis</name>
    <name type="common">Rhodospirillum tenue</name>
    <dbReference type="NCBI Taxonomy" id="1066"/>
    <lineage>
        <taxon>Bacteria</taxon>
        <taxon>Pseudomonadati</taxon>
        <taxon>Pseudomonadota</taxon>
        <taxon>Betaproteobacteria</taxon>
        <taxon>Rhodocyclales</taxon>
        <taxon>Rhodocyclaceae</taxon>
        <taxon>Rhodocyclus</taxon>
    </lineage>
</organism>
<feature type="signal peptide" evidence="5">
    <location>
        <begin position="1"/>
        <end position="22"/>
    </location>
</feature>